<feature type="region of interest" description="Disordered" evidence="11">
    <location>
        <begin position="86"/>
        <end position="107"/>
    </location>
</feature>
<dbReference type="GO" id="GO:0005886">
    <property type="term" value="C:plasma membrane"/>
    <property type="evidence" value="ECO:0007669"/>
    <property type="project" value="TreeGrafter"/>
</dbReference>
<dbReference type="InterPro" id="IPR027417">
    <property type="entry name" value="P-loop_NTPase"/>
</dbReference>
<keyword evidence="8" id="KW-1133">Transmembrane helix</keyword>
<comment type="caution">
    <text evidence="13">The sequence shown here is derived from an EMBL/GenBank/DDBJ whole genome shotgun (WGS) entry which is preliminary data.</text>
</comment>
<feature type="non-terminal residue" evidence="13">
    <location>
        <position position="301"/>
    </location>
</feature>
<keyword evidence="6" id="KW-0547">Nucleotide-binding</keyword>
<evidence type="ECO:0000256" key="9">
    <source>
        <dbReference type="ARBA" id="ARBA00023136"/>
    </source>
</evidence>
<evidence type="ECO:0000256" key="6">
    <source>
        <dbReference type="ARBA" id="ARBA00022741"/>
    </source>
</evidence>
<evidence type="ECO:0000256" key="11">
    <source>
        <dbReference type="SAM" id="MobiDB-lite"/>
    </source>
</evidence>
<dbReference type="InterPro" id="IPR036640">
    <property type="entry name" value="ABC1_TM_sf"/>
</dbReference>
<evidence type="ECO:0000256" key="10">
    <source>
        <dbReference type="ARBA" id="ARBA00023180"/>
    </source>
</evidence>
<protein>
    <recommendedName>
        <fullName evidence="12">ABC transporter domain-containing protein</fullName>
    </recommendedName>
</protein>
<evidence type="ECO:0000313" key="13">
    <source>
        <dbReference type="EMBL" id="KAH9302773.1"/>
    </source>
</evidence>
<dbReference type="GO" id="GO:0016887">
    <property type="term" value="F:ATP hydrolysis activity"/>
    <property type="evidence" value="ECO:0007669"/>
    <property type="project" value="InterPro"/>
</dbReference>
<dbReference type="Proteomes" id="UP000824469">
    <property type="component" value="Unassembled WGS sequence"/>
</dbReference>
<feature type="domain" description="ABC transporter" evidence="12">
    <location>
        <begin position="116"/>
        <end position="301"/>
    </location>
</feature>
<evidence type="ECO:0000313" key="14">
    <source>
        <dbReference type="Proteomes" id="UP000824469"/>
    </source>
</evidence>
<organism evidence="13 14">
    <name type="scientific">Taxus chinensis</name>
    <name type="common">Chinese yew</name>
    <name type="synonym">Taxus wallichiana var. chinensis</name>
    <dbReference type="NCBI Taxonomy" id="29808"/>
    <lineage>
        <taxon>Eukaryota</taxon>
        <taxon>Viridiplantae</taxon>
        <taxon>Streptophyta</taxon>
        <taxon>Embryophyta</taxon>
        <taxon>Tracheophyta</taxon>
        <taxon>Spermatophyta</taxon>
        <taxon>Pinopsida</taxon>
        <taxon>Pinidae</taxon>
        <taxon>Conifers II</taxon>
        <taxon>Cupressales</taxon>
        <taxon>Taxaceae</taxon>
        <taxon>Taxus</taxon>
    </lineage>
</organism>
<dbReference type="OMA" id="ESCINPE"/>
<evidence type="ECO:0000256" key="3">
    <source>
        <dbReference type="ARBA" id="ARBA00022448"/>
    </source>
</evidence>
<dbReference type="PANTHER" id="PTHR24222:SF79">
    <property type="entry name" value="ATP BINDING CASSETTE SUBFAMILY B"/>
    <property type="match status" value="1"/>
</dbReference>
<comment type="similarity">
    <text evidence="2">Belongs to the ABC transporter superfamily. ABCB family. Multidrug resistance exporter (TC 3.A.1.201) subfamily.</text>
</comment>
<dbReference type="PANTHER" id="PTHR24222">
    <property type="entry name" value="ABC TRANSPORTER B FAMILY"/>
    <property type="match status" value="1"/>
</dbReference>
<dbReference type="GO" id="GO:0005524">
    <property type="term" value="F:ATP binding"/>
    <property type="evidence" value="ECO:0007669"/>
    <property type="project" value="UniProtKB-KW"/>
</dbReference>
<dbReference type="GO" id="GO:0042626">
    <property type="term" value="F:ATPase-coupled transmembrane transporter activity"/>
    <property type="evidence" value="ECO:0007669"/>
    <property type="project" value="TreeGrafter"/>
</dbReference>
<evidence type="ECO:0000259" key="12">
    <source>
        <dbReference type="PROSITE" id="PS50893"/>
    </source>
</evidence>
<evidence type="ECO:0000256" key="4">
    <source>
        <dbReference type="ARBA" id="ARBA00022692"/>
    </source>
</evidence>
<evidence type="ECO:0000256" key="1">
    <source>
        <dbReference type="ARBA" id="ARBA00004141"/>
    </source>
</evidence>
<reference evidence="13 14" key="1">
    <citation type="journal article" date="2021" name="Nat. Plants">
        <title>The Taxus genome provides insights into paclitaxel biosynthesis.</title>
        <authorList>
            <person name="Xiong X."/>
            <person name="Gou J."/>
            <person name="Liao Q."/>
            <person name="Li Y."/>
            <person name="Zhou Q."/>
            <person name="Bi G."/>
            <person name="Li C."/>
            <person name="Du R."/>
            <person name="Wang X."/>
            <person name="Sun T."/>
            <person name="Guo L."/>
            <person name="Liang H."/>
            <person name="Lu P."/>
            <person name="Wu Y."/>
            <person name="Zhang Z."/>
            <person name="Ro D.K."/>
            <person name="Shang Y."/>
            <person name="Huang S."/>
            <person name="Yan J."/>
        </authorList>
    </citation>
    <scope>NUCLEOTIDE SEQUENCE [LARGE SCALE GENOMIC DNA]</scope>
    <source>
        <strain evidence="13">Ta-2019</strain>
    </source>
</reference>
<evidence type="ECO:0000256" key="7">
    <source>
        <dbReference type="ARBA" id="ARBA00022840"/>
    </source>
</evidence>
<feature type="non-terminal residue" evidence="13">
    <location>
        <position position="1"/>
    </location>
</feature>
<name>A0AA38CQK1_TAXCH</name>
<dbReference type="SUPFAM" id="SSF52540">
    <property type="entry name" value="P-loop containing nucleoside triphosphate hydrolases"/>
    <property type="match status" value="1"/>
</dbReference>
<sequence>SRLEKCMSILRRMADKLNLEEKARAGLEAPAIAIDINHTKAITILVCSALVTVVSFKTPRLKIQALPLPRSFTSLQDKLKEAFGLKRRSSSSSSRVTKINPDDPQGKKPVTIQGNIEFKNVTFVYPARLDAVILKDFNLKVSSRSSIALVGPSGSGKSTIIGLMERFYDPVKGNITVDGTDLKILNLRCLREHIALVGQEPVLFRGSIKDNILYGRPTATEAEIIQAATVANAHHFISHLKDGYETYCGERGVQFSGGQKERIAIARAIIKNPSILLLDEATSALDGESEKVVQEALDRVM</sequence>
<dbReference type="PROSITE" id="PS50893">
    <property type="entry name" value="ABC_TRANSPORTER_2"/>
    <property type="match status" value="1"/>
</dbReference>
<keyword evidence="5" id="KW-0677">Repeat</keyword>
<dbReference type="InterPro" id="IPR003439">
    <property type="entry name" value="ABC_transporter-like_ATP-bd"/>
</dbReference>
<evidence type="ECO:0000256" key="5">
    <source>
        <dbReference type="ARBA" id="ARBA00022737"/>
    </source>
</evidence>
<keyword evidence="9" id="KW-0472">Membrane</keyword>
<dbReference type="AlphaFoldDB" id="A0AA38CQK1"/>
<evidence type="ECO:0000256" key="8">
    <source>
        <dbReference type="ARBA" id="ARBA00022989"/>
    </source>
</evidence>
<dbReference type="Gene3D" id="3.40.50.300">
    <property type="entry name" value="P-loop containing nucleotide triphosphate hydrolases"/>
    <property type="match status" value="1"/>
</dbReference>
<gene>
    <name evidence="13" type="ORF">KI387_014356</name>
</gene>
<keyword evidence="7" id="KW-0067">ATP-binding</keyword>
<dbReference type="SMART" id="SM00382">
    <property type="entry name" value="AAA"/>
    <property type="match status" value="1"/>
</dbReference>
<dbReference type="FunFam" id="3.40.50.300:FF:000240">
    <property type="entry name" value="ABC transporter B family member 20"/>
    <property type="match status" value="1"/>
</dbReference>
<comment type="subcellular location">
    <subcellularLocation>
        <location evidence="1">Membrane</location>
        <topology evidence="1">Multi-pass membrane protein</topology>
    </subcellularLocation>
</comment>
<proteinExistence type="inferred from homology"/>
<evidence type="ECO:0000256" key="2">
    <source>
        <dbReference type="ARBA" id="ARBA00007577"/>
    </source>
</evidence>
<dbReference type="InterPro" id="IPR003593">
    <property type="entry name" value="AAA+_ATPase"/>
</dbReference>
<keyword evidence="3" id="KW-0813">Transport</keyword>
<keyword evidence="10" id="KW-0325">Glycoprotein</keyword>
<dbReference type="Pfam" id="PF00005">
    <property type="entry name" value="ABC_tran"/>
    <property type="match status" value="1"/>
</dbReference>
<dbReference type="Gene3D" id="1.20.1560.10">
    <property type="entry name" value="ABC transporter type 1, transmembrane domain"/>
    <property type="match status" value="1"/>
</dbReference>
<dbReference type="InterPro" id="IPR039421">
    <property type="entry name" value="Type_1_exporter"/>
</dbReference>
<keyword evidence="4" id="KW-0812">Transmembrane</keyword>
<dbReference type="EMBL" id="JAHRHJ020000009">
    <property type="protein sequence ID" value="KAH9302773.1"/>
    <property type="molecule type" value="Genomic_DNA"/>
</dbReference>
<keyword evidence="14" id="KW-1185">Reference proteome</keyword>
<accession>A0AA38CQK1</accession>